<evidence type="ECO:0000313" key="5">
    <source>
        <dbReference type="Proteomes" id="UP000663834"/>
    </source>
</evidence>
<name>A0A815YPN6_9BILA</name>
<dbReference type="OrthoDB" id="57792at2759"/>
<evidence type="ECO:0000313" key="4">
    <source>
        <dbReference type="EMBL" id="CAF5183422.1"/>
    </source>
</evidence>
<dbReference type="Proteomes" id="UP000681967">
    <property type="component" value="Unassembled WGS sequence"/>
</dbReference>
<dbReference type="EMBL" id="CAJNOW010009898">
    <property type="protein sequence ID" value="CAF1572999.1"/>
    <property type="molecule type" value="Genomic_DNA"/>
</dbReference>
<sequence>MVDQDLSFTKIFNLYNWKEIPNCPGRYLLAKEDNQRLKVISPISLLNNQIPIEIFTSEMCQDRIHIGKLPNGGLLSYEKSDDATFVRTLNNSAGLQRNMNHLNIHFSCENIDK</sequence>
<dbReference type="Proteomes" id="UP000663855">
    <property type="component" value="Unassembled WGS sequence"/>
</dbReference>
<dbReference type="AlphaFoldDB" id="A0A815YPN6"/>
<dbReference type="EMBL" id="CAJOBH010006650">
    <property type="protein sequence ID" value="CAF4062431.1"/>
    <property type="molecule type" value="Genomic_DNA"/>
</dbReference>
<organism evidence="2 5">
    <name type="scientific">Rotaria magnacalcarata</name>
    <dbReference type="NCBI Taxonomy" id="392030"/>
    <lineage>
        <taxon>Eukaryota</taxon>
        <taxon>Metazoa</taxon>
        <taxon>Spiralia</taxon>
        <taxon>Gnathifera</taxon>
        <taxon>Rotifera</taxon>
        <taxon>Eurotatoria</taxon>
        <taxon>Bdelloidea</taxon>
        <taxon>Philodinida</taxon>
        <taxon>Philodinidae</taxon>
        <taxon>Rotaria</taxon>
    </lineage>
</organism>
<evidence type="ECO:0000313" key="2">
    <source>
        <dbReference type="EMBL" id="CAF1572999.1"/>
    </source>
</evidence>
<evidence type="ECO:0000313" key="3">
    <source>
        <dbReference type="EMBL" id="CAF4062431.1"/>
    </source>
</evidence>
<gene>
    <name evidence="3" type="ORF">BYL167_LOCUS17044</name>
    <name evidence="1" type="ORF">CJN711_LOCUS21636</name>
    <name evidence="4" type="ORF">GIL414_LOCUS70116</name>
    <name evidence="2" type="ORF">KQP761_LOCUS19369</name>
</gene>
<dbReference type="Proteomes" id="UP000663834">
    <property type="component" value="Unassembled WGS sequence"/>
</dbReference>
<comment type="caution">
    <text evidence="2">The sequence shown here is derived from an EMBL/GenBank/DDBJ whole genome shotgun (WGS) entry which is preliminary data.</text>
</comment>
<evidence type="ECO:0000313" key="1">
    <source>
        <dbReference type="EMBL" id="CAF1394441.1"/>
    </source>
</evidence>
<dbReference type="Proteomes" id="UP000681720">
    <property type="component" value="Unassembled WGS sequence"/>
</dbReference>
<proteinExistence type="predicted"/>
<reference evidence="2" key="1">
    <citation type="submission" date="2021-02" db="EMBL/GenBank/DDBJ databases">
        <authorList>
            <person name="Nowell W R."/>
        </authorList>
    </citation>
    <scope>NUCLEOTIDE SEQUENCE</scope>
</reference>
<dbReference type="EMBL" id="CAJNOV010010141">
    <property type="protein sequence ID" value="CAF1394441.1"/>
    <property type="molecule type" value="Genomic_DNA"/>
</dbReference>
<dbReference type="EMBL" id="CAJOBJ010331528">
    <property type="protein sequence ID" value="CAF5183422.1"/>
    <property type="molecule type" value="Genomic_DNA"/>
</dbReference>
<protein>
    <submittedName>
        <fullName evidence="2">Uncharacterized protein</fullName>
    </submittedName>
</protein>
<accession>A0A815YPN6</accession>